<keyword evidence="1" id="KW-0732">Signal</keyword>
<evidence type="ECO:0000256" key="1">
    <source>
        <dbReference type="SAM" id="SignalP"/>
    </source>
</evidence>
<reference evidence="3" key="1">
    <citation type="journal article" date="2019" name="Int. J. Syst. Evol. Microbiol.">
        <title>The Global Catalogue of Microorganisms (GCM) 10K type strain sequencing project: providing services to taxonomists for standard genome sequencing and annotation.</title>
        <authorList>
            <consortium name="The Broad Institute Genomics Platform"/>
            <consortium name="The Broad Institute Genome Sequencing Center for Infectious Disease"/>
            <person name="Wu L."/>
            <person name="Ma J."/>
        </authorList>
    </citation>
    <scope>NUCLEOTIDE SEQUENCE [LARGE SCALE GENOMIC DNA]</scope>
    <source>
        <strain evidence="3">JCM 17841</strain>
    </source>
</reference>
<keyword evidence="3" id="KW-1185">Reference proteome</keyword>
<organism evidence="2 3">
    <name type="scientific">Hymenobacter ginsengisoli</name>
    <dbReference type="NCBI Taxonomy" id="1051626"/>
    <lineage>
        <taxon>Bacteria</taxon>
        <taxon>Pseudomonadati</taxon>
        <taxon>Bacteroidota</taxon>
        <taxon>Cytophagia</taxon>
        <taxon>Cytophagales</taxon>
        <taxon>Hymenobacteraceae</taxon>
        <taxon>Hymenobacter</taxon>
    </lineage>
</organism>
<dbReference type="Proteomes" id="UP001501243">
    <property type="component" value="Unassembled WGS sequence"/>
</dbReference>
<evidence type="ECO:0000313" key="3">
    <source>
        <dbReference type="Proteomes" id="UP001501243"/>
    </source>
</evidence>
<sequence length="276" mass="30795">MTFPNTLKLLPLALLLLACESRSDTHTVPTVAAQATATPPPHKPAPARKAMQTFTWQDDVCENTGTFPAGAYTQRQLRDTYQLVNGFQLNTTVVPFQLGHYNDAFFSQAAQHLTQEHDSLAARLHGLQVVPTPYWRNIKRLRELELAEEYVLDHATLEGYFHPDTWLSNAYYAHCAEYATALASTDSAVVIPAWRKLVDAEKVNNGIPASLEAAFKTQLASPERMRYAKVALMTFGWSNCANAQRKYSDLSGQHPLQDDFAKLFTHVAQANCVDVD</sequence>
<accession>A0ABP8QNS5</accession>
<feature type="chain" id="PRO_5046415098" evidence="1">
    <location>
        <begin position="24"/>
        <end position="276"/>
    </location>
</feature>
<feature type="signal peptide" evidence="1">
    <location>
        <begin position="1"/>
        <end position="23"/>
    </location>
</feature>
<comment type="caution">
    <text evidence="2">The sequence shown here is derived from an EMBL/GenBank/DDBJ whole genome shotgun (WGS) entry which is preliminary data.</text>
</comment>
<gene>
    <name evidence="2" type="ORF">GCM10023172_33640</name>
</gene>
<protein>
    <submittedName>
        <fullName evidence="2">Uncharacterized protein</fullName>
    </submittedName>
</protein>
<dbReference type="EMBL" id="BAABGQ010000008">
    <property type="protein sequence ID" value="GAA4505577.1"/>
    <property type="molecule type" value="Genomic_DNA"/>
</dbReference>
<evidence type="ECO:0000313" key="2">
    <source>
        <dbReference type="EMBL" id="GAA4505577.1"/>
    </source>
</evidence>
<name>A0ABP8QNS5_9BACT</name>
<proteinExistence type="predicted"/>
<dbReference type="RefSeq" id="WP_208130967.1">
    <property type="nucleotide sequence ID" value="NZ_BAABGQ010000008.1"/>
</dbReference>